<dbReference type="CDD" id="cd01647">
    <property type="entry name" value="RT_LTR"/>
    <property type="match status" value="1"/>
</dbReference>
<dbReference type="InterPro" id="IPR000477">
    <property type="entry name" value="RT_dom"/>
</dbReference>
<keyword evidence="2" id="KW-0548">Nucleotidyltransferase</keyword>
<evidence type="ECO:0000259" key="7">
    <source>
        <dbReference type="Pfam" id="PF00078"/>
    </source>
</evidence>
<dbReference type="InterPro" id="IPR043128">
    <property type="entry name" value="Rev_trsase/Diguanyl_cyclase"/>
</dbReference>
<evidence type="ECO:0000256" key="2">
    <source>
        <dbReference type="ARBA" id="ARBA00022695"/>
    </source>
</evidence>
<dbReference type="PANTHER" id="PTHR37984">
    <property type="entry name" value="PROTEIN CBG26694"/>
    <property type="match status" value="1"/>
</dbReference>
<evidence type="ECO:0000259" key="8">
    <source>
        <dbReference type="Pfam" id="PF17917"/>
    </source>
</evidence>
<name>A0AAD5L2W0_9CRUS</name>
<comment type="caution">
    <text evidence="9">The sequence shown here is derived from an EMBL/GenBank/DDBJ whole genome shotgun (WGS) entry which is preliminary data.</text>
</comment>
<reference evidence="9 10" key="1">
    <citation type="submission" date="2022-05" db="EMBL/GenBank/DDBJ databases">
        <title>A multi-omics perspective on studying reproductive biology in Daphnia sinensis.</title>
        <authorList>
            <person name="Jia J."/>
        </authorList>
    </citation>
    <scope>NUCLEOTIDE SEQUENCE [LARGE SCALE GENOMIC DNA]</scope>
    <source>
        <strain evidence="9 10">WSL</strain>
    </source>
</reference>
<keyword evidence="10" id="KW-1185">Reference proteome</keyword>
<dbReference type="InterPro" id="IPR043502">
    <property type="entry name" value="DNA/RNA_pol_sf"/>
</dbReference>
<protein>
    <submittedName>
        <fullName evidence="9">Pol polyprotein</fullName>
    </submittedName>
</protein>
<dbReference type="EMBL" id="WJBH02000008">
    <property type="protein sequence ID" value="KAI9555011.1"/>
    <property type="molecule type" value="Genomic_DNA"/>
</dbReference>
<evidence type="ECO:0000256" key="4">
    <source>
        <dbReference type="ARBA" id="ARBA00022759"/>
    </source>
</evidence>
<feature type="domain" description="Reverse transcriptase RNase H-like" evidence="8">
    <location>
        <begin position="331"/>
        <end position="439"/>
    </location>
</feature>
<keyword evidence="4" id="KW-0255">Endonuclease</keyword>
<evidence type="ECO:0000256" key="5">
    <source>
        <dbReference type="ARBA" id="ARBA00022801"/>
    </source>
</evidence>
<evidence type="ECO:0000256" key="1">
    <source>
        <dbReference type="ARBA" id="ARBA00022679"/>
    </source>
</evidence>
<dbReference type="InterPro" id="IPR050951">
    <property type="entry name" value="Retrovirus_Pol_polyprotein"/>
</dbReference>
<keyword evidence="5" id="KW-0378">Hydrolase</keyword>
<dbReference type="Proteomes" id="UP000820818">
    <property type="component" value="Linkage Group LG8"/>
</dbReference>
<evidence type="ECO:0000313" key="10">
    <source>
        <dbReference type="Proteomes" id="UP000820818"/>
    </source>
</evidence>
<accession>A0AAD5L2W0</accession>
<evidence type="ECO:0000313" key="9">
    <source>
        <dbReference type="EMBL" id="KAI9555011.1"/>
    </source>
</evidence>
<organism evidence="9 10">
    <name type="scientific">Daphnia sinensis</name>
    <dbReference type="NCBI Taxonomy" id="1820382"/>
    <lineage>
        <taxon>Eukaryota</taxon>
        <taxon>Metazoa</taxon>
        <taxon>Ecdysozoa</taxon>
        <taxon>Arthropoda</taxon>
        <taxon>Crustacea</taxon>
        <taxon>Branchiopoda</taxon>
        <taxon>Diplostraca</taxon>
        <taxon>Cladocera</taxon>
        <taxon>Anomopoda</taxon>
        <taxon>Daphniidae</taxon>
        <taxon>Daphnia</taxon>
        <taxon>Daphnia similis group</taxon>
    </lineage>
</organism>
<dbReference type="CDD" id="cd09274">
    <property type="entry name" value="RNase_HI_RT_Ty3"/>
    <property type="match status" value="1"/>
</dbReference>
<dbReference type="Pfam" id="PF00078">
    <property type="entry name" value="RVT_1"/>
    <property type="match status" value="1"/>
</dbReference>
<dbReference type="InterPro" id="IPR041373">
    <property type="entry name" value="RT_RNaseH"/>
</dbReference>
<sequence length="543" mass="60799">MLLIFTTFLGDNGHREEFLEAAKRFTDAKLLAIRRNWPDAPPKMKEGDQRRTLTDDLKKQINHSIPKGEREKVFQLLEENLEYSPAIHQALYASASKARAIVNEQAKILEEAGIIETSDSSWSAPVVLIRKKDGTWRFCVDYQKLNSDCGCAESIGRSKIFLHSRLTGRIPSDSGERRRPSQDCLHYGRWVVPVQDDVIVYSSTIDLHVERLRSVLECLKKAGLKLKVSKCHFSETSLKVLGHVVDADGISPDPDKLAAVRQFPPSNEGKTVALKVKKVQSYLCSYYRPHIKDFSIISRPLILLTKKDAESSFNTLKQALLAAPVLAHPNYDLPMEIIPDACGYGIGAVLAQRVEGQGKHNIGKHPLAYASRLLSSSEINYSITEKECLALVWALKKFKGYVWGCKIVVVTDHQALCWLLTKRDLAGRLARWSLSIQEYDIEIRYRSGKLHDNADCLSRYPLPVTEDQEEDHCVAIGLVSSGRSMDFGPEEEFVVETSKGECTSTFDLASSECCVSNTGHIPLLQRFVETSKGECSETLGLAF</sequence>
<dbReference type="GO" id="GO:0004519">
    <property type="term" value="F:endonuclease activity"/>
    <property type="evidence" value="ECO:0007669"/>
    <property type="project" value="UniProtKB-KW"/>
</dbReference>
<dbReference type="GO" id="GO:0003964">
    <property type="term" value="F:RNA-directed DNA polymerase activity"/>
    <property type="evidence" value="ECO:0007669"/>
    <property type="project" value="UniProtKB-KW"/>
</dbReference>
<dbReference type="Gene3D" id="3.30.70.270">
    <property type="match status" value="2"/>
</dbReference>
<dbReference type="Pfam" id="PF17917">
    <property type="entry name" value="RT_RNaseH"/>
    <property type="match status" value="1"/>
</dbReference>
<dbReference type="SUPFAM" id="SSF56672">
    <property type="entry name" value="DNA/RNA polymerases"/>
    <property type="match status" value="1"/>
</dbReference>
<evidence type="ECO:0000256" key="3">
    <source>
        <dbReference type="ARBA" id="ARBA00022722"/>
    </source>
</evidence>
<dbReference type="AlphaFoldDB" id="A0AAD5L2W0"/>
<dbReference type="Gene3D" id="3.10.10.10">
    <property type="entry name" value="HIV Type 1 Reverse Transcriptase, subunit A, domain 1"/>
    <property type="match status" value="1"/>
</dbReference>
<proteinExistence type="predicted"/>
<evidence type="ECO:0000256" key="6">
    <source>
        <dbReference type="ARBA" id="ARBA00022918"/>
    </source>
</evidence>
<dbReference type="GO" id="GO:0016787">
    <property type="term" value="F:hydrolase activity"/>
    <property type="evidence" value="ECO:0007669"/>
    <property type="project" value="UniProtKB-KW"/>
</dbReference>
<gene>
    <name evidence="9" type="ORF">GHT06_020305</name>
</gene>
<keyword evidence="1" id="KW-0808">Transferase</keyword>
<dbReference type="PANTHER" id="PTHR37984:SF5">
    <property type="entry name" value="PROTEIN NYNRIN-LIKE"/>
    <property type="match status" value="1"/>
</dbReference>
<keyword evidence="6" id="KW-0695">RNA-directed DNA polymerase</keyword>
<keyword evidence="3" id="KW-0540">Nuclease</keyword>
<feature type="domain" description="Reverse transcriptase" evidence="7">
    <location>
        <begin position="196"/>
        <end position="244"/>
    </location>
</feature>